<evidence type="ECO:0000313" key="10">
    <source>
        <dbReference type="EMBL" id="ABB83706.1"/>
    </source>
</evidence>
<dbReference type="AlphaFoldDB" id="A0ENE7"/>
<feature type="region of interest" description="Disordered" evidence="8">
    <location>
        <begin position="214"/>
        <end position="241"/>
    </location>
</feature>
<dbReference type="GO" id="GO:0008301">
    <property type="term" value="F:DNA binding, bending"/>
    <property type="evidence" value="ECO:0007669"/>
    <property type="project" value="InterPro"/>
</dbReference>
<protein>
    <recommendedName>
        <fullName evidence="1">Mating-type protein MAT-1</fullName>
    </recommendedName>
</protein>
<keyword evidence="2 7" id="KW-0805">Transcription regulation</keyword>
<evidence type="ECO:0000256" key="1">
    <source>
        <dbReference type="ARBA" id="ARBA00015083"/>
    </source>
</evidence>
<reference evidence="11" key="2">
    <citation type="journal article" date="2016" name="Phytopathology">
        <title>Cercospora zeina from Maize in South Africa Exhibits High Genetic Diversity and Lack of Regional Population Differentiation.</title>
        <authorList>
            <person name="Muller M.F."/>
            <person name="Barnes I."/>
            <person name="Kunene N.T."/>
            <person name="Crampton B.G."/>
            <person name="Bluhm B."/>
            <person name="Phillips S."/>
            <person name="Olivier N.A."/>
            <person name="Berger D.K."/>
        </authorList>
    </citation>
    <scope>NUCLEOTIDE SEQUENCE</scope>
    <source>
        <strain evidence="11">CMW25467</strain>
    </source>
</reference>
<feature type="compositionally biased region" description="Polar residues" evidence="8">
    <location>
        <begin position="37"/>
        <end position="48"/>
    </location>
</feature>
<sequence length="338" mass="36715">MATDAMTEEFRIYLQSCSEDMATQIIGALQQAGSRTVPNAAPSMTATGSAVAKTEKKQRKKAKSDLETGGPKRPLNSWMAFRKHYNRVLAPYTQKAISGCLAQLWKADLFTAKWALLAKAYSVVRGCGEKKDAPLDNYFTICAPLIGVIPPEQYLEMMGWQVLPPQDGDPAKVPQLVRIFEPTLDCFDEEHTTTNLGVDDLVAACVAAGFGQQSNNGPQNASAHGSLTMASRPNSNTNNNLHQTLVTAPSLPAVDFDPSPLPSAYAAGQEILDEAYNTLQSDGWNFGLGAQVEQTFDPNASTEDLWDAYDLTAINLSASEGMPVEQFDIDEWVEMNGQ</sequence>
<comment type="similarity">
    <text evidence="7">Belongs to the MATALPHA1 family.</text>
</comment>
<evidence type="ECO:0000256" key="5">
    <source>
        <dbReference type="ARBA" id="ARBA00023242"/>
    </source>
</evidence>
<evidence type="ECO:0000256" key="7">
    <source>
        <dbReference type="RuleBase" id="RU003516"/>
    </source>
</evidence>
<comment type="subcellular location">
    <subcellularLocation>
        <location evidence="7">Nucleus</location>
    </subcellularLocation>
</comment>
<proteinExistence type="inferred from homology"/>
<dbReference type="EMBL" id="KU686678">
    <property type="protein sequence ID" value="AMT75444.1"/>
    <property type="molecule type" value="Genomic_DNA"/>
</dbReference>
<organism evidence="10">
    <name type="scientific">Cercospora zeina</name>
    <dbReference type="NCBI Taxonomy" id="348901"/>
    <lineage>
        <taxon>Eukaryota</taxon>
        <taxon>Fungi</taxon>
        <taxon>Dikarya</taxon>
        <taxon>Ascomycota</taxon>
        <taxon>Pezizomycotina</taxon>
        <taxon>Dothideomycetes</taxon>
        <taxon>Dothideomycetidae</taxon>
        <taxon>Mycosphaerellales</taxon>
        <taxon>Mycosphaerellaceae</taxon>
        <taxon>Cercospora</taxon>
    </lineage>
</organism>
<reference evidence="10" key="1">
    <citation type="journal article" date="2006" name="Fungal Genet. Biol.">
        <title>Mating type gene analysis in apparently asexual Cercospora species is suggestive of cryptic sex.</title>
        <authorList>
            <person name="Groenewald M."/>
            <person name="Groenewald J.Z."/>
            <person name="Harrington T.C."/>
            <person name="Abeln E.C."/>
            <person name="Crous P.W."/>
        </authorList>
    </citation>
    <scope>NUCLEOTIDE SEQUENCE</scope>
    <source>
        <strain evidence="10">CPC 11998</strain>
    </source>
</reference>
<dbReference type="PROSITE" id="PS51325">
    <property type="entry name" value="ALPHA_BOX"/>
    <property type="match status" value="1"/>
</dbReference>
<feature type="region of interest" description="Disordered" evidence="8">
    <location>
        <begin position="37"/>
        <end position="71"/>
    </location>
</feature>
<gene>
    <name evidence="10" type="primary">MAT1-1</name>
    <name evidence="11" type="synonym">MAT1-1-1</name>
</gene>
<evidence type="ECO:0000256" key="4">
    <source>
        <dbReference type="ARBA" id="ARBA00023163"/>
    </source>
</evidence>
<evidence type="ECO:0000256" key="3">
    <source>
        <dbReference type="ARBA" id="ARBA00023125"/>
    </source>
</evidence>
<dbReference type="InterPro" id="IPR006856">
    <property type="entry name" value="MATalpha_HMGbox"/>
</dbReference>
<name>A0ENE7_9PEZI</name>
<dbReference type="SUPFAM" id="SSF47095">
    <property type="entry name" value="HMG-box"/>
    <property type="match status" value="1"/>
</dbReference>
<dbReference type="InterPro" id="IPR036910">
    <property type="entry name" value="HMG_box_dom_sf"/>
</dbReference>
<evidence type="ECO:0000259" key="9">
    <source>
        <dbReference type="PROSITE" id="PS51325"/>
    </source>
</evidence>
<keyword evidence="5 7" id="KW-0539">Nucleus</keyword>
<dbReference type="EMBL" id="DQ264748">
    <property type="protein sequence ID" value="ABB83706.1"/>
    <property type="molecule type" value="Genomic_DNA"/>
</dbReference>
<feature type="domain" description="Alpha box" evidence="9">
    <location>
        <begin position="70"/>
        <end position="125"/>
    </location>
</feature>
<evidence type="ECO:0000256" key="8">
    <source>
        <dbReference type="SAM" id="MobiDB-lite"/>
    </source>
</evidence>
<keyword evidence="3 7" id="KW-0238">DNA-binding</keyword>
<evidence type="ECO:0000313" key="11">
    <source>
        <dbReference type="EMBL" id="AMT75444.1"/>
    </source>
</evidence>
<dbReference type="Pfam" id="PF04769">
    <property type="entry name" value="MATalpha_HMGbox"/>
    <property type="match status" value="1"/>
</dbReference>
<accession>A0ENE7</accession>
<comment type="function">
    <text evidence="6">Mating type proteins are sequence specific DNA-binding proteins that act as master switches in fungal differentiation by controlling gene expression in a cell type-specific fashion. Transcriptional activator that induces the transcription of alpha-specific genes.</text>
</comment>
<evidence type="ECO:0000256" key="2">
    <source>
        <dbReference type="ARBA" id="ARBA00023015"/>
    </source>
</evidence>
<keyword evidence="4 7" id="KW-0804">Transcription</keyword>
<dbReference type="GO" id="GO:0005634">
    <property type="term" value="C:nucleus"/>
    <property type="evidence" value="ECO:0007669"/>
    <property type="project" value="UniProtKB-SubCell"/>
</dbReference>
<dbReference type="GO" id="GO:0045895">
    <property type="term" value="P:positive regulation of mating-type specific transcription, DNA-templated"/>
    <property type="evidence" value="ECO:0007669"/>
    <property type="project" value="InterPro"/>
</dbReference>
<evidence type="ECO:0000256" key="6">
    <source>
        <dbReference type="ARBA" id="ARBA00035106"/>
    </source>
</evidence>